<keyword evidence="2" id="KW-1185">Reference proteome</keyword>
<dbReference type="AlphaFoldDB" id="A0A9P6WIW4"/>
<evidence type="ECO:0000313" key="1">
    <source>
        <dbReference type="EMBL" id="KAG0686603.1"/>
    </source>
</evidence>
<dbReference type="EMBL" id="PUHW01000432">
    <property type="protein sequence ID" value="KAG0686603.1"/>
    <property type="molecule type" value="Genomic_DNA"/>
</dbReference>
<accession>A0A9P6WIW4</accession>
<evidence type="ECO:0000313" key="2">
    <source>
        <dbReference type="Proteomes" id="UP000697127"/>
    </source>
</evidence>
<protein>
    <submittedName>
        <fullName evidence="1">Uncharacterized protein</fullName>
    </submittedName>
</protein>
<name>A0A9P6WIW4_9ASCO</name>
<organism evidence="1 2">
    <name type="scientific">Pichia californica</name>
    <dbReference type="NCBI Taxonomy" id="460514"/>
    <lineage>
        <taxon>Eukaryota</taxon>
        <taxon>Fungi</taxon>
        <taxon>Dikarya</taxon>
        <taxon>Ascomycota</taxon>
        <taxon>Saccharomycotina</taxon>
        <taxon>Pichiomycetes</taxon>
        <taxon>Pichiales</taxon>
        <taxon>Pichiaceae</taxon>
        <taxon>Pichia</taxon>
    </lineage>
</organism>
<reference evidence="1" key="1">
    <citation type="submission" date="2020-11" db="EMBL/GenBank/DDBJ databases">
        <title>Kefir isolates.</title>
        <authorList>
            <person name="Marcisauskas S."/>
            <person name="Kim Y."/>
            <person name="Blasche S."/>
        </authorList>
    </citation>
    <scope>NUCLEOTIDE SEQUENCE</scope>
    <source>
        <strain evidence="1">Olga-1</strain>
    </source>
</reference>
<sequence>MKETILDLFIPDIFDIISKDLTQFDQIALSKTNHTLYDLIIPSIYRSITIDCNFSQFEKEYIGRNTTFIKSKSNFISFIKTLNKNNKLWLYINKFIVIDLPLEFYDFESFLLGTNGNANNYENNNISFFERARLNKLNLDSPVGYIILKNLLNDKYLRENLTIINFNINKYQSIKPFKDIIKDSKYRFQNLNTLSIGPLNNEIKLNEILKLIDLNFCYKLENLKLESVHKTCKLYDLLEFSDDIKLNSSNYIFDYLNTYKNLKSLCLNSINIHQNLLIQNSETNKNKFKFFKNLKYLQLTDIAIISSNSNESLLHTFYKNCDECNLQIIRLDLRSTVDDMIPKFFDEYIKPNQIKELDLVIRYNNMHDTPLVELIDKYLDLVILKHKNSLEKLSIEIKSEKNLISLEEQLQKAHLLKLITNRFDNLKSLRLQVHFDYILLFKILLFQNFSKLENFWIVGSSAIPMHFGQGNMYPGIFDQWWRIIYLPKQLIDGVINHPLHYIKIDECLFLIDRENTEMIQPKNQIDKIFDTMTRVSFDNIIT</sequence>
<proteinExistence type="predicted"/>
<dbReference type="Proteomes" id="UP000697127">
    <property type="component" value="Unassembled WGS sequence"/>
</dbReference>
<gene>
    <name evidence="1" type="ORF">C6P40_003727</name>
</gene>
<comment type="caution">
    <text evidence="1">The sequence shown here is derived from an EMBL/GenBank/DDBJ whole genome shotgun (WGS) entry which is preliminary data.</text>
</comment>